<proteinExistence type="predicted"/>
<dbReference type="EMBL" id="JBHRSV010000001">
    <property type="protein sequence ID" value="MFC2924569.1"/>
    <property type="molecule type" value="Genomic_DNA"/>
</dbReference>
<keyword evidence="3" id="KW-1185">Reference proteome</keyword>
<feature type="chain" id="PRO_5045572987" description="Auto-transporter adhesin head GIN domain-containing protein" evidence="1">
    <location>
        <begin position="20"/>
        <end position="290"/>
    </location>
</feature>
<gene>
    <name evidence="2" type="ORF">ACFOOR_00450</name>
</gene>
<protein>
    <recommendedName>
        <fullName evidence="4">Auto-transporter adhesin head GIN domain-containing protein</fullName>
    </recommendedName>
</protein>
<dbReference type="RefSeq" id="WP_343163716.1">
    <property type="nucleotide sequence ID" value="NZ_JBHRSV010000001.1"/>
</dbReference>
<reference evidence="3" key="1">
    <citation type="journal article" date="2019" name="Int. J. Syst. Evol. Microbiol.">
        <title>The Global Catalogue of Microorganisms (GCM) 10K type strain sequencing project: providing services to taxonomists for standard genome sequencing and annotation.</title>
        <authorList>
            <consortium name="The Broad Institute Genomics Platform"/>
            <consortium name="The Broad Institute Genome Sequencing Center for Infectious Disease"/>
            <person name="Wu L."/>
            <person name="Ma J."/>
        </authorList>
    </citation>
    <scope>NUCLEOTIDE SEQUENCE [LARGE SCALE GENOMIC DNA]</scope>
    <source>
        <strain evidence="3">KCTC 52487</strain>
    </source>
</reference>
<dbReference type="Proteomes" id="UP001595379">
    <property type="component" value="Unassembled WGS sequence"/>
</dbReference>
<sequence>MRTLSLGAAALAMFSTAGCMDVAVAHSTGVSHAQSMAIGGNMNRTLDQDGDLSLIGGHMDLRGRVGGDVNLVGGNIDLDLDIGGELSVAGGDLDVSGTIGRKAEIAGGDITWQAEVMDDLEIAGGNLVIDARIARNLEAASGELEILEGAEIGGNAELAAANIRFDGRVAGTLEAFAAFLLVRGQVDGGARLMADPHERRGLSWRAEVDEDGARAGNPEGRVELAGDMGGAVEVCARRVDILRNARIAGPLRVWADAEPEISNEASIGDLVYEARNGRDCDDIFDDLERL</sequence>
<name>A0ABV6ZT14_9PROT</name>
<evidence type="ECO:0008006" key="4">
    <source>
        <dbReference type="Google" id="ProtNLM"/>
    </source>
</evidence>
<evidence type="ECO:0000313" key="2">
    <source>
        <dbReference type="EMBL" id="MFC2924569.1"/>
    </source>
</evidence>
<dbReference type="PROSITE" id="PS51257">
    <property type="entry name" value="PROKAR_LIPOPROTEIN"/>
    <property type="match status" value="1"/>
</dbReference>
<accession>A0ABV6ZT14</accession>
<feature type="signal peptide" evidence="1">
    <location>
        <begin position="1"/>
        <end position="19"/>
    </location>
</feature>
<organism evidence="2 3">
    <name type="scientific">Hyphobacterium vulgare</name>
    <dbReference type="NCBI Taxonomy" id="1736751"/>
    <lineage>
        <taxon>Bacteria</taxon>
        <taxon>Pseudomonadati</taxon>
        <taxon>Pseudomonadota</taxon>
        <taxon>Alphaproteobacteria</taxon>
        <taxon>Maricaulales</taxon>
        <taxon>Maricaulaceae</taxon>
        <taxon>Hyphobacterium</taxon>
    </lineage>
</organism>
<evidence type="ECO:0000313" key="3">
    <source>
        <dbReference type="Proteomes" id="UP001595379"/>
    </source>
</evidence>
<comment type="caution">
    <text evidence="2">The sequence shown here is derived from an EMBL/GenBank/DDBJ whole genome shotgun (WGS) entry which is preliminary data.</text>
</comment>
<keyword evidence="1" id="KW-0732">Signal</keyword>
<evidence type="ECO:0000256" key="1">
    <source>
        <dbReference type="SAM" id="SignalP"/>
    </source>
</evidence>